<evidence type="ECO:0000313" key="2">
    <source>
        <dbReference type="EMBL" id="KAL5109615.1"/>
    </source>
</evidence>
<reference evidence="2 3" key="1">
    <citation type="journal article" date="2022" name="Front. Cell. Infect. Microbiol.">
        <title>The Genomes of Two Strains of Taenia crassiceps the Animal Model for the Study of Human Cysticercosis.</title>
        <authorList>
            <person name="Bobes R.J."/>
            <person name="Estrada K."/>
            <person name="Rios-Valencia D.G."/>
            <person name="Calderon-Gallegos A."/>
            <person name="de la Torre P."/>
            <person name="Carrero J.C."/>
            <person name="Sanchez-Flores A."/>
            <person name="Laclette J.P."/>
        </authorList>
    </citation>
    <scope>NUCLEOTIDE SEQUENCE [LARGE SCALE GENOMIC DNA]</scope>
    <source>
        <strain evidence="2">WFUcys</strain>
    </source>
</reference>
<keyword evidence="1" id="KW-0812">Transmembrane</keyword>
<proteinExistence type="predicted"/>
<protein>
    <recommendedName>
        <fullName evidence="4">Transmembrane protein</fullName>
    </recommendedName>
</protein>
<evidence type="ECO:0008006" key="4">
    <source>
        <dbReference type="Google" id="ProtNLM"/>
    </source>
</evidence>
<comment type="caution">
    <text evidence="2">The sequence shown here is derived from an EMBL/GenBank/DDBJ whole genome shotgun (WGS) entry which is preliminary data.</text>
</comment>
<keyword evidence="1" id="KW-0472">Membrane</keyword>
<feature type="transmembrane region" description="Helical" evidence="1">
    <location>
        <begin position="70"/>
        <end position="89"/>
    </location>
</feature>
<dbReference type="EMBL" id="JAKROA010000003">
    <property type="protein sequence ID" value="KAL5109615.1"/>
    <property type="molecule type" value="Genomic_DNA"/>
</dbReference>
<evidence type="ECO:0000256" key="1">
    <source>
        <dbReference type="SAM" id="Phobius"/>
    </source>
</evidence>
<organism evidence="2 3">
    <name type="scientific">Taenia crassiceps</name>
    <dbReference type="NCBI Taxonomy" id="6207"/>
    <lineage>
        <taxon>Eukaryota</taxon>
        <taxon>Metazoa</taxon>
        <taxon>Spiralia</taxon>
        <taxon>Lophotrochozoa</taxon>
        <taxon>Platyhelminthes</taxon>
        <taxon>Cestoda</taxon>
        <taxon>Eucestoda</taxon>
        <taxon>Cyclophyllidea</taxon>
        <taxon>Taeniidae</taxon>
        <taxon>Taenia</taxon>
    </lineage>
</organism>
<name>A0ABR4QJM6_9CEST</name>
<evidence type="ECO:0000313" key="3">
    <source>
        <dbReference type="Proteomes" id="UP001651158"/>
    </source>
</evidence>
<sequence length="197" mass="21507">MGSPDWTWVSLFTGIPDGLTACRSVCETHRVSVSCLYCCAATSFSPCQYHRPSYRRSSSADALPVHSSSLSLLFFSFSSSFTFLLSIVMTKRVGEKSNFTTFIFRPFTYRLPSLPLSLPPSSSSLSSALFSPFSSLPAFYCPVTLLPPPSFNISSSSYAHSSISPFHPPSLHFTPLHRPRLACAHGSMQTPTNVTSA</sequence>
<keyword evidence="1" id="KW-1133">Transmembrane helix</keyword>
<dbReference type="Proteomes" id="UP001651158">
    <property type="component" value="Unassembled WGS sequence"/>
</dbReference>
<keyword evidence="3" id="KW-1185">Reference proteome</keyword>
<accession>A0ABR4QJM6</accession>
<gene>
    <name evidence="2" type="ORF">TcWFU_010501</name>
</gene>